<accession>D7DKN9</accession>
<dbReference type="HOGENOM" id="CLU_140176_15_1_4"/>
<dbReference type="eggNOG" id="COG3311">
    <property type="taxonomic scope" value="Bacteria"/>
</dbReference>
<dbReference type="PANTHER" id="PTHR36154">
    <property type="entry name" value="DNA-BINDING TRANSCRIPTIONAL ACTIVATOR ALPA"/>
    <property type="match status" value="1"/>
</dbReference>
<organism evidence="1 2">
    <name type="scientific">Methylotenera versatilis (strain 301)</name>
    <dbReference type="NCBI Taxonomy" id="666681"/>
    <lineage>
        <taxon>Bacteria</taxon>
        <taxon>Pseudomonadati</taxon>
        <taxon>Pseudomonadota</taxon>
        <taxon>Betaproteobacteria</taxon>
        <taxon>Nitrosomonadales</taxon>
        <taxon>Methylophilaceae</taxon>
        <taxon>Methylotenera</taxon>
    </lineage>
</organism>
<protein>
    <submittedName>
        <fullName evidence="1">Phage transcriptional regulator, AlpA</fullName>
    </submittedName>
</protein>
<proteinExistence type="predicted"/>
<dbReference type="RefSeq" id="WP_013148794.1">
    <property type="nucleotide sequence ID" value="NC_014207.1"/>
</dbReference>
<evidence type="ECO:0000313" key="1">
    <source>
        <dbReference type="EMBL" id="ADI30485.1"/>
    </source>
</evidence>
<dbReference type="Pfam" id="PF05930">
    <property type="entry name" value="Phage_AlpA"/>
    <property type="match status" value="1"/>
</dbReference>
<dbReference type="EMBL" id="CP002056">
    <property type="protein sequence ID" value="ADI30485.1"/>
    <property type="molecule type" value="Genomic_DNA"/>
</dbReference>
<dbReference type="KEGG" id="meh:M301_2117"/>
<dbReference type="InterPro" id="IPR010260">
    <property type="entry name" value="AlpA"/>
</dbReference>
<dbReference type="STRING" id="666681.M301_2117"/>
<reference evidence="1 2" key="2">
    <citation type="journal article" date="2011" name="J. Bacteriol.">
        <title>Genomes of three methylotrophs from a single niche uncover genetic and metabolic divergence of Methylophilaceae.</title>
        <authorList>
            <person name="Lapidus A."/>
            <person name="Clum A."/>
            <person name="Labutti K."/>
            <person name="Kaluzhnaya M.G."/>
            <person name="Lim S."/>
            <person name="Beck D.A."/>
            <person name="Glavina Del Rio T."/>
            <person name="Nolan M."/>
            <person name="Mavromatis K."/>
            <person name="Huntemann M."/>
            <person name="Lucas S."/>
            <person name="Lidstrom M.E."/>
            <person name="Ivanova N."/>
            <person name="Chistoserdova L."/>
        </authorList>
    </citation>
    <scope>NUCLEOTIDE SEQUENCE [LARGE SCALE GENOMIC DNA]</scope>
    <source>
        <strain evidence="1 2">301</strain>
    </source>
</reference>
<dbReference type="OrthoDB" id="8455288at2"/>
<sequence length="70" mass="7978">MLPTNAVQRVPKILRMRQLVDAVGLSRTSIHRLMSKGLFPKSIKIGINAVGWELADVEFWLFERRMAGVK</sequence>
<name>D7DKN9_METV0</name>
<dbReference type="AlphaFoldDB" id="D7DKN9"/>
<reference evidence="2" key="1">
    <citation type="submission" date="2010-05" db="EMBL/GenBank/DDBJ databases">
        <title>Complete sequence of Methylotenera sp. 301.</title>
        <authorList>
            <person name="Lucas S."/>
            <person name="Copeland A."/>
            <person name="Lapidus A."/>
            <person name="Cheng J.-F."/>
            <person name="Bruce D."/>
            <person name="Goodwin L."/>
            <person name="Pitluck S."/>
            <person name="Clum A."/>
            <person name="Land M."/>
            <person name="Hauser L."/>
            <person name="Kyrpides N."/>
            <person name="Ivanova N."/>
            <person name="Chistoservova L."/>
            <person name="Kalyuzhnaya M."/>
            <person name="Woyke T."/>
        </authorList>
    </citation>
    <scope>NUCLEOTIDE SEQUENCE [LARGE SCALE GENOMIC DNA]</scope>
    <source>
        <strain evidence="2">301</strain>
    </source>
</reference>
<keyword evidence="2" id="KW-1185">Reference proteome</keyword>
<evidence type="ECO:0000313" key="2">
    <source>
        <dbReference type="Proteomes" id="UP000000383"/>
    </source>
</evidence>
<gene>
    <name evidence="1" type="ordered locus">M301_2117</name>
</gene>
<dbReference type="PANTHER" id="PTHR36154:SF1">
    <property type="entry name" value="DNA-BINDING TRANSCRIPTIONAL ACTIVATOR ALPA"/>
    <property type="match status" value="1"/>
</dbReference>
<dbReference type="SUPFAM" id="SSF46955">
    <property type="entry name" value="Putative DNA-binding domain"/>
    <property type="match status" value="1"/>
</dbReference>
<dbReference type="Gene3D" id="1.10.238.160">
    <property type="match status" value="1"/>
</dbReference>
<dbReference type="InterPro" id="IPR009061">
    <property type="entry name" value="DNA-bd_dom_put_sf"/>
</dbReference>
<dbReference type="Proteomes" id="UP000000383">
    <property type="component" value="Chromosome"/>
</dbReference>
<dbReference type="InterPro" id="IPR052931">
    <property type="entry name" value="Prophage_regulatory_activator"/>
</dbReference>